<evidence type="ECO:0000259" key="6">
    <source>
        <dbReference type="PROSITE" id="PS50110"/>
    </source>
</evidence>
<dbReference type="GO" id="GO:0000156">
    <property type="term" value="F:phosphorelay response regulator activity"/>
    <property type="evidence" value="ECO:0007669"/>
    <property type="project" value="TreeGrafter"/>
</dbReference>
<evidence type="ECO:0000256" key="1">
    <source>
        <dbReference type="ARBA" id="ARBA00023015"/>
    </source>
</evidence>
<accession>A0A1X6Y792</accession>
<feature type="modified residue" description="4-aspartylphosphate" evidence="4">
    <location>
        <position position="51"/>
    </location>
</feature>
<evidence type="ECO:0000256" key="4">
    <source>
        <dbReference type="PROSITE-ProRule" id="PRU00169"/>
    </source>
</evidence>
<keyword evidence="4" id="KW-0597">Phosphoprotein</keyword>
<dbReference type="GO" id="GO:0005829">
    <property type="term" value="C:cytosol"/>
    <property type="evidence" value="ECO:0007669"/>
    <property type="project" value="TreeGrafter"/>
</dbReference>
<evidence type="ECO:0000313" key="9">
    <source>
        <dbReference type="Proteomes" id="UP000193570"/>
    </source>
</evidence>
<dbReference type="PROSITE" id="PS51755">
    <property type="entry name" value="OMPR_PHOB"/>
    <property type="match status" value="1"/>
</dbReference>
<dbReference type="CDD" id="cd00383">
    <property type="entry name" value="trans_reg_C"/>
    <property type="match status" value="1"/>
</dbReference>
<sequence length="225" mass="24909">MRVLLIEDAGDVAATIAAHLGREGFACDVVDTAAEAETCLAVQEFDLVILDIQLPDGDGREVLRAMRRRRDTTPVLMLSANFSVETRVGSLDEGADDYLVKPFDLRELSARVRALTRRGNEQSAPEISVGDIVFDPSAHTVRLRGELVPMTRRELTLLNILMRNTGRIISKEKLFEGLFTFDDADVGLNAIELYVARIRKKLGGSDVKILTHRNLGYSLENAGRD</sequence>
<dbReference type="GO" id="GO:0000976">
    <property type="term" value="F:transcription cis-regulatory region binding"/>
    <property type="evidence" value="ECO:0007669"/>
    <property type="project" value="TreeGrafter"/>
</dbReference>
<evidence type="ECO:0000256" key="5">
    <source>
        <dbReference type="PROSITE-ProRule" id="PRU01091"/>
    </source>
</evidence>
<dbReference type="Gene3D" id="1.10.10.10">
    <property type="entry name" value="Winged helix-like DNA-binding domain superfamily/Winged helix DNA-binding domain"/>
    <property type="match status" value="1"/>
</dbReference>
<dbReference type="CDD" id="cd17624">
    <property type="entry name" value="REC_OmpR_PmrA-like"/>
    <property type="match status" value="1"/>
</dbReference>
<name>A0A1X6Y792_9RHOB</name>
<feature type="domain" description="OmpR/PhoB-type" evidence="7">
    <location>
        <begin position="124"/>
        <end position="221"/>
    </location>
</feature>
<dbReference type="EMBL" id="FWFK01000001">
    <property type="protein sequence ID" value="SLN12763.1"/>
    <property type="molecule type" value="Genomic_DNA"/>
</dbReference>
<evidence type="ECO:0000256" key="2">
    <source>
        <dbReference type="ARBA" id="ARBA00023125"/>
    </source>
</evidence>
<dbReference type="SMART" id="SM00862">
    <property type="entry name" value="Trans_reg_C"/>
    <property type="match status" value="1"/>
</dbReference>
<dbReference type="InterPro" id="IPR036388">
    <property type="entry name" value="WH-like_DNA-bd_sf"/>
</dbReference>
<keyword evidence="3" id="KW-0804">Transcription</keyword>
<feature type="DNA-binding region" description="OmpR/PhoB-type" evidence="5">
    <location>
        <begin position="124"/>
        <end position="221"/>
    </location>
</feature>
<feature type="domain" description="Response regulatory" evidence="6">
    <location>
        <begin position="2"/>
        <end position="116"/>
    </location>
</feature>
<protein>
    <submittedName>
        <fullName evidence="8">Transcriptional regulatory protein tctD</fullName>
    </submittedName>
</protein>
<dbReference type="Proteomes" id="UP000193570">
    <property type="component" value="Unassembled WGS sequence"/>
</dbReference>
<evidence type="ECO:0000256" key="3">
    <source>
        <dbReference type="ARBA" id="ARBA00023163"/>
    </source>
</evidence>
<dbReference type="PROSITE" id="PS50110">
    <property type="entry name" value="RESPONSE_REGULATORY"/>
    <property type="match status" value="1"/>
</dbReference>
<dbReference type="SUPFAM" id="SSF52172">
    <property type="entry name" value="CheY-like"/>
    <property type="match status" value="1"/>
</dbReference>
<evidence type="ECO:0000313" key="8">
    <source>
        <dbReference type="EMBL" id="SLN12763.1"/>
    </source>
</evidence>
<dbReference type="GO" id="GO:0006355">
    <property type="term" value="P:regulation of DNA-templated transcription"/>
    <property type="evidence" value="ECO:0007669"/>
    <property type="project" value="InterPro"/>
</dbReference>
<dbReference type="InterPro" id="IPR001789">
    <property type="entry name" value="Sig_transdc_resp-reg_receiver"/>
</dbReference>
<keyword evidence="9" id="KW-1185">Reference proteome</keyword>
<keyword evidence="1" id="KW-0805">Transcription regulation</keyword>
<dbReference type="PANTHER" id="PTHR48111:SF67">
    <property type="entry name" value="TRANSCRIPTIONAL REGULATORY PROTEIN TCTD"/>
    <property type="match status" value="1"/>
</dbReference>
<dbReference type="PANTHER" id="PTHR48111">
    <property type="entry name" value="REGULATOR OF RPOS"/>
    <property type="match status" value="1"/>
</dbReference>
<dbReference type="Gene3D" id="3.40.50.2300">
    <property type="match status" value="1"/>
</dbReference>
<dbReference type="GO" id="GO:0032993">
    <property type="term" value="C:protein-DNA complex"/>
    <property type="evidence" value="ECO:0007669"/>
    <property type="project" value="TreeGrafter"/>
</dbReference>
<dbReference type="OrthoDB" id="9802426at2"/>
<proteinExistence type="predicted"/>
<dbReference type="InterPro" id="IPR001867">
    <property type="entry name" value="OmpR/PhoB-type_DNA-bd"/>
</dbReference>
<dbReference type="Pfam" id="PF00486">
    <property type="entry name" value="Trans_reg_C"/>
    <property type="match status" value="1"/>
</dbReference>
<dbReference type="InterPro" id="IPR011006">
    <property type="entry name" value="CheY-like_superfamily"/>
</dbReference>
<evidence type="ECO:0000259" key="7">
    <source>
        <dbReference type="PROSITE" id="PS51755"/>
    </source>
</evidence>
<reference evidence="8 9" key="1">
    <citation type="submission" date="2017-03" db="EMBL/GenBank/DDBJ databases">
        <authorList>
            <person name="Afonso C.L."/>
            <person name="Miller P.J."/>
            <person name="Scott M.A."/>
            <person name="Spackman E."/>
            <person name="Goraichik I."/>
            <person name="Dimitrov K.M."/>
            <person name="Suarez D.L."/>
            <person name="Swayne D.E."/>
        </authorList>
    </citation>
    <scope>NUCLEOTIDE SEQUENCE [LARGE SCALE GENOMIC DNA]</scope>
    <source>
        <strain evidence="8 9">CECT 8625</strain>
    </source>
</reference>
<gene>
    <name evidence="8" type="primary">tctD</name>
    <name evidence="8" type="ORF">ROJ8625_00356</name>
</gene>
<dbReference type="Gene3D" id="6.10.250.690">
    <property type="match status" value="1"/>
</dbReference>
<keyword evidence="2 5" id="KW-0238">DNA-binding</keyword>
<dbReference type="Pfam" id="PF00072">
    <property type="entry name" value="Response_reg"/>
    <property type="match status" value="1"/>
</dbReference>
<dbReference type="SMART" id="SM00448">
    <property type="entry name" value="REC"/>
    <property type="match status" value="1"/>
</dbReference>
<dbReference type="AlphaFoldDB" id="A0A1X6Y792"/>
<dbReference type="InterPro" id="IPR039420">
    <property type="entry name" value="WalR-like"/>
</dbReference>
<dbReference type="RefSeq" id="WP_085790124.1">
    <property type="nucleotide sequence ID" value="NZ_FWFK01000001.1"/>
</dbReference>
<organism evidence="8 9">
    <name type="scientific">Roseivivax jejudonensis</name>
    <dbReference type="NCBI Taxonomy" id="1529041"/>
    <lineage>
        <taxon>Bacteria</taxon>
        <taxon>Pseudomonadati</taxon>
        <taxon>Pseudomonadota</taxon>
        <taxon>Alphaproteobacteria</taxon>
        <taxon>Rhodobacterales</taxon>
        <taxon>Roseobacteraceae</taxon>
        <taxon>Roseivivax</taxon>
    </lineage>
</organism>